<dbReference type="OrthoDB" id="5242394at2"/>
<evidence type="ECO:0000256" key="2">
    <source>
        <dbReference type="SAM" id="SignalP"/>
    </source>
</evidence>
<feature type="chain" id="PRO_5020687260" description="L,D-transpeptidase" evidence="2">
    <location>
        <begin position="35"/>
        <end position="202"/>
    </location>
</feature>
<feature type="region of interest" description="Disordered" evidence="1">
    <location>
        <begin position="118"/>
        <end position="137"/>
    </location>
</feature>
<evidence type="ECO:0000313" key="4">
    <source>
        <dbReference type="Proteomes" id="UP000295345"/>
    </source>
</evidence>
<evidence type="ECO:0000313" key="3">
    <source>
        <dbReference type="EMBL" id="TDC74082.1"/>
    </source>
</evidence>
<dbReference type="RefSeq" id="WP_132818918.1">
    <property type="nucleotide sequence ID" value="NZ_SMKI01000165.1"/>
</dbReference>
<dbReference type="EMBL" id="SMKI01000165">
    <property type="protein sequence ID" value="TDC74082.1"/>
    <property type="molecule type" value="Genomic_DNA"/>
</dbReference>
<dbReference type="Proteomes" id="UP000295345">
    <property type="component" value="Unassembled WGS sequence"/>
</dbReference>
<feature type="signal peptide" evidence="2">
    <location>
        <begin position="1"/>
        <end position="34"/>
    </location>
</feature>
<proteinExistence type="predicted"/>
<comment type="caution">
    <text evidence="3">The sequence shown here is derived from an EMBL/GenBank/DDBJ whole genome shotgun (WGS) entry which is preliminary data.</text>
</comment>
<keyword evidence="4" id="KW-1185">Reference proteome</keyword>
<gene>
    <name evidence="3" type="ORF">E1283_17070</name>
</gene>
<evidence type="ECO:0000256" key="1">
    <source>
        <dbReference type="SAM" id="MobiDB-lite"/>
    </source>
</evidence>
<sequence length="202" mass="20657">MARHTSGSGSGVFVSVLTATALAVVAFFAYQASAAVDDAPSRSTERPDESAAPEDDANGGGEGGEGTATDEPPLPPESGTGKRVVYSLAQQRVWLVDVSQDGTGEVVLDTFPVHPSAVSPSPGEYAVTSRNPSGTGSDGVAIENTVIFHEEDGVVFGFSAAIDGSTPDPDAELRTGAVREAREDGAAMWEFATESVAIVVVT</sequence>
<dbReference type="AlphaFoldDB" id="A0A4R4TFV7"/>
<feature type="compositionally biased region" description="Basic and acidic residues" evidence="1">
    <location>
        <begin position="39"/>
        <end position="49"/>
    </location>
</feature>
<evidence type="ECO:0008006" key="5">
    <source>
        <dbReference type="Google" id="ProtNLM"/>
    </source>
</evidence>
<accession>A0A4R4TFV7</accession>
<feature type="region of interest" description="Disordered" evidence="1">
    <location>
        <begin position="36"/>
        <end position="81"/>
    </location>
</feature>
<organism evidence="3 4">
    <name type="scientific">Streptomyces hainanensis</name>
    <dbReference type="NCBI Taxonomy" id="402648"/>
    <lineage>
        <taxon>Bacteria</taxon>
        <taxon>Bacillati</taxon>
        <taxon>Actinomycetota</taxon>
        <taxon>Actinomycetes</taxon>
        <taxon>Kitasatosporales</taxon>
        <taxon>Streptomycetaceae</taxon>
        <taxon>Streptomyces</taxon>
    </lineage>
</organism>
<keyword evidence="2" id="KW-0732">Signal</keyword>
<name>A0A4R4TFV7_9ACTN</name>
<protein>
    <recommendedName>
        <fullName evidence="5">L,D-transpeptidase</fullName>
    </recommendedName>
</protein>
<reference evidence="3 4" key="1">
    <citation type="submission" date="2019-03" db="EMBL/GenBank/DDBJ databases">
        <title>Draft genome sequences of novel Actinobacteria.</title>
        <authorList>
            <person name="Sahin N."/>
            <person name="Ay H."/>
            <person name="Saygin H."/>
        </authorList>
    </citation>
    <scope>NUCLEOTIDE SEQUENCE [LARGE SCALE GENOMIC DNA]</scope>
    <source>
        <strain evidence="3 4">DSM 41900</strain>
    </source>
</reference>